<dbReference type="AlphaFoldDB" id="A0A0A3AQG6"/>
<dbReference type="InterPro" id="IPR000843">
    <property type="entry name" value="HTH_LacI"/>
</dbReference>
<dbReference type="InterPro" id="IPR028082">
    <property type="entry name" value="Peripla_BP_I"/>
</dbReference>
<dbReference type="Pfam" id="PF00356">
    <property type="entry name" value="LacI"/>
    <property type="match status" value="1"/>
</dbReference>
<evidence type="ECO:0000313" key="7">
    <source>
        <dbReference type="Proteomes" id="UP000030380"/>
    </source>
</evidence>
<dbReference type="Pfam" id="PF00532">
    <property type="entry name" value="Peripla_BP_1"/>
    <property type="match status" value="1"/>
</dbReference>
<dbReference type="STRING" id="505317.OA57_12070"/>
<organism evidence="6 7">
    <name type="scientific">Chelonobacter oris</name>
    <dbReference type="NCBI Taxonomy" id="505317"/>
    <lineage>
        <taxon>Bacteria</taxon>
        <taxon>Pseudomonadati</taxon>
        <taxon>Pseudomonadota</taxon>
        <taxon>Gammaproteobacteria</taxon>
        <taxon>Pasteurellales</taxon>
        <taxon>Pasteurellaceae</taxon>
        <taxon>Chelonobacter</taxon>
    </lineage>
</organism>
<dbReference type="SMART" id="SM00354">
    <property type="entry name" value="HTH_LACI"/>
    <property type="match status" value="1"/>
</dbReference>
<dbReference type="CDD" id="cd01392">
    <property type="entry name" value="HTH_LacI"/>
    <property type="match status" value="1"/>
</dbReference>
<dbReference type="Proteomes" id="UP000030380">
    <property type="component" value="Unassembled WGS sequence"/>
</dbReference>
<sequence>MKTTASNKKATINDVATLANVGKTSVSRYLNGEFAVLSESMQTKIAHAIEVLNYQPSQIARSMKRGHTKLIALIFADITNPYSIDVMQGIEAASREYGYILLVFNTNNEIEREKHILQLLFSYQVEGVIIHALRTHDRNFKQFSLPTVSIDRQIHDLPCDVVGLDNDQASTAVTRYLLDSGFEAMLFVTETIDDIQPRQKRTMVFKQMTAEHPHCIGEVIELNSSKNQQQLDSAISKFCSKHRGMRKAIIAVNGAVTLDISLALKRLKLEWGRDIGLIGFDDPIWASVVGVGITTLKQPTFQIGYTAFQLLYERIHGNSTDFRNVFYPGELIVRESTE</sequence>
<evidence type="ECO:0000259" key="5">
    <source>
        <dbReference type="PROSITE" id="PS50943"/>
    </source>
</evidence>
<feature type="domain" description="HTH lacI-type" evidence="4">
    <location>
        <begin position="10"/>
        <end position="65"/>
    </location>
</feature>
<accession>A0A0A3AQG6</accession>
<feature type="domain" description="HTH cro/C1-type" evidence="5">
    <location>
        <begin position="11"/>
        <end position="55"/>
    </location>
</feature>
<reference evidence="6 7" key="1">
    <citation type="submission" date="2014-11" db="EMBL/GenBank/DDBJ databases">
        <title>Draft genome sequence of Chelonobacter oris 1662T, associated with respiratory disease in Hermann's Tortoises.</title>
        <authorList>
            <person name="Kudirkiene E."/>
            <person name="Hansen M.J."/>
            <person name="Bojesen A.M."/>
        </authorList>
    </citation>
    <scope>NUCLEOTIDE SEQUENCE [LARGE SCALE GENOMIC DNA]</scope>
    <source>
        <strain evidence="6 7">1662</strain>
    </source>
</reference>
<dbReference type="SUPFAM" id="SSF47413">
    <property type="entry name" value="lambda repressor-like DNA-binding domains"/>
    <property type="match status" value="1"/>
</dbReference>
<keyword evidence="7" id="KW-1185">Reference proteome</keyword>
<proteinExistence type="predicted"/>
<dbReference type="PANTHER" id="PTHR30146">
    <property type="entry name" value="LACI-RELATED TRANSCRIPTIONAL REPRESSOR"/>
    <property type="match status" value="1"/>
</dbReference>
<evidence type="ECO:0000256" key="2">
    <source>
        <dbReference type="ARBA" id="ARBA00023125"/>
    </source>
</evidence>
<gene>
    <name evidence="6" type="ORF">OA57_12070</name>
</gene>
<dbReference type="InterPro" id="IPR001387">
    <property type="entry name" value="Cro/C1-type_HTH"/>
</dbReference>
<dbReference type="EMBL" id="JSUM01000032">
    <property type="protein sequence ID" value="KGQ69345.1"/>
    <property type="molecule type" value="Genomic_DNA"/>
</dbReference>
<keyword evidence="3" id="KW-0804">Transcription</keyword>
<dbReference type="OrthoDB" id="5672046at2"/>
<dbReference type="GO" id="GO:0003700">
    <property type="term" value="F:DNA-binding transcription factor activity"/>
    <property type="evidence" value="ECO:0007669"/>
    <property type="project" value="TreeGrafter"/>
</dbReference>
<protein>
    <submittedName>
        <fullName evidence="6">LacI family transcriptional regulator</fullName>
    </submittedName>
</protein>
<keyword evidence="1" id="KW-0805">Transcription regulation</keyword>
<dbReference type="SUPFAM" id="SSF53822">
    <property type="entry name" value="Periplasmic binding protein-like I"/>
    <property type="match status" value="1"/>
</dbReference>
<dbReference type="CDD" id="cd06283">
    <property type="entry name" value="PBP1_RegR_EndR_KdgR-like"/>
    <property type="match status" value="1"/>
</dbReference>
<dbReference type="PROSITE" id="PS50932">
    <property type="entry name" value="HTH_LACI_2"/>
    <property type="match status" value="1"/>
</dbReference>
<dbReference type="InterPro" id="IPR001761">
    <property type="entry name" value="Peripla_BP/Lac1_sug-bd_dom"/>
</dbReference>
<dbReference type="PROSITE" id="PS50943">
    <property type="entry name" value="HTH_CROC1"/>
    <property type="match status" value="1"/>
</dbReference>
<dbReference type="GO" id="GO:0000976">
    <property type="term" value="F:transcription cis-regulatory region binding"/>
    <property type="evidence" value="ECO:0007669"/>
    <property type="project" value="TreeGrafter"/>
</dbReference>
<evidence type="ECO:0000256" key="3">
    <source>
        <dbReference type="ARBA" id="ARBA00023163"/>
    </source>
</evidence>
<dbReference type="PANTHER" id="PTHR30146:SF145">
    <property type="entry name" value="RIBOSE OPERON REPRESSOR"/>
    <property type="match status" value="1"/>
</dbReference>
<dbReference type="PROSITE" id="PS00356">
    <property type="entry name" value="HTH_LACI_1"/>
    <property type="match status" value="1"/>
</dbReference>
<name>A0A0A3AQG6_9PAST</name>
<dbReference type="Gene3D" id="1.10.260.40">
    <property type="entry name" value="lambda repressor-like DNA-binding domains"/>
    <property type="match status" value="1"/>
</dbReference>
<dbReference type="RefSeq" id="WP_034618232.1">
    <property type="nucleotide sequence ID" value="NZ_JSUM01000032.1"/>
</dbReference>
<evidence type="ECO:0000313" key="6">
    <source>
        <dbReference type="EMBL" id="KGQ69345.1"/>
    </source>
</evidence>
<evidence type="ECO:0000256" key="1">
    <source>
        <dbReference type="ARBA" id="ARBA00023015"/>
    </source>
</evidence>
<dbReference type="InterPro" id="IPR010982">
    <property type="entry name" value="Lambda_DNA-bd_dom_sf"/>
</dbReference>
<dbReference type="Gene3D" id="3.40.50.2300">
    <property type="match status" value="2"/>
</dbReference>
<evidence type="ECO:0000259" key="4">
    <source>
        <dbReference type="PROSITE" id="PS50932"/>
    </source>
</evidence>
<comment type="caution">
    <text evidence="6">The sequence shown here is derived from an EMBL/GenBank/DDBJ whole genome shotgun (WGS) entry which is preliminary data.</text>
</comment>
<keyword evidence="2" id="KW-0238">DNA-binding</keyword>